<sequence>MVHLTVHLPREAILGEPVQYRWMYPFERFVSNRARPKSSIAEACTVKECISFCSLYFDGVETVHNRPERNEDSGEHHEGYILFTEIARPFGLVTRDGEISQEHRDIAHWFVLFNNPEIKKYLEEHKNLVYVPNGQNITNVQRKEFPKWFKLKINRLRANKSKVATDELWSLANGPNLLVTEYSGCIINGVRYHTREVDNHRQSQNSGVLAKGDHEGKMYNFYGHLIKHKGVFNIPEVGDGEPPNPQECNDAFQQESMTSGVPIDIEDNIRYHREDVQAEVIARVGPLDGIVEDNADEADEDHEIMGENISDAVGQDHGLLDIDRDYEVKTFLLRPGFLANDVIPDYERLRNEKIKRNNERCKHQGVKTIATSVVSPVQAERTNESGKRNRGALDDDDYKPSEDENDNDYDHKLDDSFEEVSNMGPCLRTTQSNPDQQWGSSMISERVTIVGLAEAKEQANATIADLVEAKEQQGRTLASVLEFLKQQGYTGVS</sequence>
<proteinExistence type="predicted"/>
<gene>
    <name evidence="1" type="ORF">Vadar_009371</name>
</gene>
<evidence type="ECO:0000313" key="2">
    <source>
        <dbReference type="Proteomes" id="UP000828048"/>
    </source>
</evidence>
<accession>A0ACB7Z468</accession>
<dbReference type="Proteomes" id="UP000828048">
    <property type="component" value="Chromosome 4"/>
</dbReference>
<evidence type="ECO:0000313" key="1">
    <source>
        <dbReference type="EMBL" id="KAH7860103.1"/>
    </source>
</evidence>
<reference evidence="1 2" key="1">
    <citation type="journal article" date="2021" name="Hortic Res">
        <title>High-quality reference genome and annotation aids understanding of berry development for evergreen blueberry (Vaccinium darrowii).</title>
        <authorList>
            <person name="Yu J."/>
            <person name="Hulse-Kemp A.M."/>
            <person name="Babiker E."/>
            <person name="Staton M."/>
        </authorList>
    </citation>
    <scope>NUCLEOTIDE SEQUENCE [LARGE SCALE GENOMIC DNA]</scope>
    <source>
        <strain evidence="2">cv. NJ 8807/NJ 8810</strain>
        <tissue evidence="1">Young leaf</tissue>
    </source>
</reference>
<name>A0ACB7Z468_9ERIC</name>
<dbReference type="EMBL" id="CM037154">
    <property type="protein sequence ID" value="KAH7860103.1"/>
    <property type="molecule type" value="Genomic_DNA"/>
</dbReference>
<protein>
    <submittedName>
        <fullName evidence="1">Uncharacterized protein</fullName>
    </submittedName>
</protein>
<organism evidence="1 2">
    <name type="scientific">Vaccinium darrowii</name>
    <dbReference type="NCBI Taxonomy" id="229202"/>
    <lineage>
        <taxon>Eukaryota</taxon>
        <taxon>Viridiplantae</taxon>
        <taxon>Streptophyta</taxon>
        <taxon>Embryophyta</taxon>
        <taxon>Tracheophyta</taxon>
        <taxon>Spermatophyta</taxon>
        <taxon>Magnoliopsida</taxon>
        <taxon>eudicotyledons</taxon>
        <taxon>Gunneridae</taxon>
        <taxon>Pentapetalae</taxon>
        <taxon>asterids</taxon>
        <taxon>Ericales</taxon>
        <taxon>Ericaceae</taxon>
        <taxon>Vaccinioideae</taxon>
        <taxon>Vaccinieae</taxon>
        <taxon>Vaccinium</taxon>
    </lineage>
</organism>
<keyword evidence="2" id="KW-1185">Reference proteome</keyword>
<comment type="caution">
    <text evidence="1">The sequence shown here is derived from an EMBL/GenBank/DDBJ whole genome shotgun (WGS) entry which is preliminary data.</text>
</comment>